<dbReference type="NCBIfam" id="NF002854">
    <property type="entry name" value="PRK03147.1"/>
    <property type="match status" value="1"/>
</dbReference>
<dbReference type="GO" id="GO:0030313">
    <property type="term" value="C:cell envelope"/>
    <property type="evidence" value="ECO:0007669"/>
    <property type="project" value="UniProtKB-SubCell"/>
</dbReference>
<evidence type="ECO:0000313" key="8">
    <source>
        <dbReference type="EMBL" id="MEC1179163.1"/>
    </source>
</evidence>
<dbReference type="PROSITE" id="PS00194">
    <property type="entry name" value="THIOREDOXIN_1"/>
    <property type="match status" value="1"/>
</dbReference>
<dbReference type="CDD" id="cd02966">
    <property type="entry name" value="TlpA_like_family"/>
    <property type="match status" value="1"/>
</dbReference>
<comment type="subcellular location">
    <subcellularLocation>
        <location evidence="1">Cell envelope</location>
    </subcellularLocation>
</comment>
<organism evidence="8 9">
    <name type="scientific">Metasolibacillus meyeri</name>
    <dbReference type="NCBI Taxonomy" id="1071052"/>
    <lineage>
        <taxon>Bacteria</taxon>
        <taxon>Bacillati</taxon>
        <taxon>Bacillota</taxon>
        <taxon>Bacilli</taxon>
        <taxon>Bacillales</taxon>
        <taxon>Caryophanaceae</taxon>
        <taxon>Metasolibacillus</taxon>
    </lineage>
</organism>
<reference evidence="8 9" key="1">
    <citation type="submission" date="2023-03" db="EMBL/GenBank/DDBJ databases">
        <title>Bacillus Genome Sequencing.</title>
        <authorList>
            <person name="Dunlap C."/>
        </authorList>
    </citation>
    <scope>NUCLEOTIDE SEQUENCE [LARGE SCALE GENOMIC DNA]</scope>
    <source>
        <strain evidence="8 9">B-59205</strain>
    </source>
</reference>
<evidence type="ECO:0000256" key="2">
    <source>
        <dbReference type="ARBA" id="ARBA00022748"/>
    </source>
</evidence>
<dbReference type="SUPFAM" id="SSF52833">
    <property type="entry name" value="Thioredoxin-like"/>
    <property type="match status" value="1"/>
</dbReference>
<proteinExistence type="predicted"/>
<dbReference type="Pfam" id="PF00578">
    <property type="entry name" value="AhpC-TSA"/>
    <property type="match status" value="1"/>
</dbReference>
<feature type="transmembrane region" description="Helical" evidence="6">
    <location>
        <begin position="12"/>
        <end position="30"/>
    </location>
</feature>
<dbReference type="InterPro" id="IPR017937">
    <property type="entry name" value="Thioredoxin_CS"/>
</dbReference>
<gene>
    <name evidence="8" type="primary">resA</name>
    <name evidence="8" type="ORF">P9B03_11770</name>
</gene>
<dbReference type="GO" id="GO:0017004">
    <property type="term" value="P:cytochrome complex assembly"/>
    <property type="evidence" value="ECO:0007669"/>
    <property type="project" value="UniProtKB-KW"/>
</dbReference>
<accession>A0AAW9NW39</accession>
<evidence type="ECO:0000256" key="6">
    <source>
        <dbReference type="SAM" id="Phobius"/>
    </source>
</evidence>
<dbReference type="PANTHER" id="PTHR42852">
    <property type="entry name" value="THIOL:DISULFIDE INTERCHANGE PROTEIN DSBE"/>
    <property type="match status" value="1"/>
</dbReference>
<keyword evidence="5" id="KW-0676">Redox-active center</keyword>
<dbReference type="InterPro" id="IPR013766">
    <property type="entry name" value="Thioredoxin_domain"/>
</dbReference>
<evidence type="ECO:0000256" key="5">
    <source>
        <dbReference type="ARBA" id="ARBA00023284"/>
    </source>
</evidence>
<dbReference type="PROSITE" id="PS51352">
    <property type="entry name" value="THIOREDOXIN_2"/>
    <property type="match status" value="1"/>
</dbReference>
<comment type="caution">
    <text evidence="8">The sequence shown here is derived from an EMBL/GenBank/DDBJ whole genome shotgun (WGS) entry which is preliminary data.</text>
</comment>
<keyword evidence="9" id="KW-1185">Reference proteome</keyword>
<dbReference type="Proteomes" id="UP001344888">
    <property type="component" value="Unassembled WGS sequence"/>
</dbReference>
<name>A0AAW9NW39_9BACL</name>
<dbReference type="GO" id="GO:0016491">
    <property type="term" value="F:oxidoreductase activity"/>
    <property type="evidence" value="ECO:0007669"/>
    <property type="project" value="InterPro"/>
</dbReference>
<evidence type="ECO:0000256" key="3">
    <source>
        <dbReference type="ARBA" id="ARBA00022968"/>
    </source>
</evidence>
<protein>
    <submittedName>
        <fullName evidence="8">Thiol-disulfide oxidoreductase ResA</fullName>
    </submittedName>
</protein>
<keyword evidence="3" id="KW-0735">Signal-anchor</keyword>
<dbReference type="Gene3D" id="3.40.30.10">
    <property type="entry name" value="Glutaredoxin"/>
    <property type="match status" value="1"/>
</dbReference>
<dbReference type="RefSeq" id="WP_107841855.1">
    <property type="nucleotide sequence ID" value="NZ_JARSFG010000016.1"/>
</dbReference>
<keyword evidence="6" id="KW-0472">Membrane</keyword>
<keyword evidence="4" id="KW-1015">Disulfide bond</keyword>
<keyword evidence="2" id="KW-0201">Cytochrome c-type biogenesis</keyword>
<keyword evidence="6" id="KW-1133">Transmembrane helix</keyword>
<evidence type="ECO:0000259" key="7">
    <source>
        <dbReference type="PROSITE" id="PS51352"/>
    </source>
</evidence>
<dbReference type="PANTHER" id="PTHR42852:SF6">
    <property type="entry name" value="THIOL:DISULFIDE INTERCHANGE PROTEIN DSBE"/>
    <property type="match status" value="1"/>
</dbReference>
<evidence type="ECO:0000256" key="1">
    <source>
        <dbReference type="ARBA" id="ARBA00004196"/>
    </source>
</evidence>
<keyword evidence="6" id="KW-0812">Transmembrane</keyword>
<dbReference type="GO" id="GO:0016209">
    <property type="term" value="F:antioxidant activity"/>
    <property type="evidence" value="ECO:0007669"/>
    <property type="project" value="InterPro"/>
</dbReference>
<evidence type="ECO:0000313" key="9">
    <source>
        <dbReference type="Proteomes" id="UP001344888"/>
    </source>
</evidence>
<dbReference type="InterPro" id="IPR050553">
    <property type="entry name" value="Thioredoxin_ResA/DsbE_sf"/>
</dbReference>
<dbReference type="AlphaFoldDB" id="A0AAW9NW39"/>
<dbReference type="InterPro" id="IPR000866">
    <property type="entry name" value="AhpC/TSA"/>
</dbReference>
<dbReference type="InterPro" id="IPR036249">
    <property type="entry name" value="Thioredoxin-like_sf"/>
</dbReference>
<evidence type="ECO:0000256" key="4">
    <source>
        <dbReference type="ARBA" id="ARBA00023157"/>
    </source>
</evidence>
<sequence length="178" mass="19819">MEKKKKRSIVRGIILSVLLVAIVYTVYTTATKDKVQILKEGSKAPDFELVGLNGETYRLSDYKGKGVFLNFWGTWCEPCKREMPAMDRQYNAFKDQGVELLAVNIAQSDFEVQSFISNLGVDFPVVIDKTRSVQRAYNVGVALPATVLVTPEGKVKKIITGEMSEASIAAYMESIKPE</sequence>
<dbReference type="EMBL" id="JARSFG010000016">
    <property type="protein sequence ID" value="MEC1179163.1"/>
    <property type="molecule type" value="Genomic_DNA"/>
</dbReference>
<feature type="domain" description="Thioredoxin" evidence="7">
    <location>
        <begin position="38"/>
        <end position="177"/>
    </location>
</feature>